<dbReference type="PANTHER" id="PTHR43736">
    <property type="entry name" value="ADP-RIBOSE PYROPHOSPHATASE"/>
    <property type="match status" value="1"/>
</dbReference>
<keyword evidence="4" id="KW-1185">Reference proteome</keyword>
<dbReference type="Gene3D" id="1.10.10.10">
    <property type="entry name" value="Winged helix-like DNA-binding domain superfamily/Winged helix DNA-binding domain"/>
    <property type="match status" value="1"/>
</dbReference>
<name>A0A0M7A2V7_9HYPH</name>
<dbReference type="PANTHER" id="PTHR43736:SF4">
    <property type="entry name" value="SLR1690 PROTEIN"/>
    <property type="match status" value="1"/>
</dbReference>
<proteinExistence type="predicted"/>
<keyword evidence="3" id="KW-0548">Nucleotidyltransferase</keyword>
<dbReference type="EMBL" id="CXWC01000003">
    <property type="protein sequence ID" value="CTQ68063.1"/>
    <property type="molecule type" value="Genomic_DNA"/>
</dbReference>
<keyword evidence="3" id="KW-0808">Transferase</keyword>
<dbReference type="SUPFAM" id="SSF55811">
    <property type="entry name" value="Nudix"/>
    <property type="match status" value="1"/>
</dbReference>
<dbReference type="RefSeq" id="WP_055119357.1">
    <property type="nucleotide sequence ID" value="NZ_CXWA01000007.1"/>
</dbReference>
<dbReference type="STRING" id="311410.LA5095_04684"/>
<dbReference type="InterPro" id="IPR015797">
    <property type="entry name" value="NUDIX_hydrolase-like_dom_sf"/>
</dbReference>
<protein>
    <submittedName>
        <fullName evidence="3">Bifunctional nicotinamide mononucleotide adenylyltransferase/ADP-ribose pyrophosphatase</fullName>
    </submittedName>
</protein>
<evidence type="ECO:0000259" key="1">
    <source>
        <dbReference type="Pfam" id="PF00293"/>
    </source>
</evidence>
<dbReference type="Pfam" id="PF21906">
    <property type="entry name" value="WHD_NrtR"/>
    <property type="match status" value="1"/>
</dbReference>
<dbReference type="GeneID" id="97669079"/>
<dbReference type="CDD" id="cd18873">
    <property type="entry name" value="NUDIX_NadM_like"/>
    <property type="match status" value="1"/>
</dbReference>
<reference evidence="4" key="1">
    <citation type="submission" date="2015-07" db="EMBL/GenBank/DDBJ databases">
        <authorList>
            <person name="Rodrigo-Torres Lidia"/>
            <person name="Arahal R.David."/>
        </authorList>
    </citation>
    <scope>NUCLEOTIDE SEQUENCE [LARGE SCALE GENOMIC DNA]</scope>
    <source>
        <strain evidence="4">CECT 5096</strain>
    </source>
</reference>
<evidence type="ECO:0000313" key="4">
    <source>
        <dbReference type="Proteomes" id="UP000049983"/>
    </source>
</evidence>
<dbReference type="InterPro" id="IPR054105">
    <property type="entry name" value="WHD_NrtR"/>
</dbReference>
<dbReference type="InterPro" id="IPR036388">
    <property type="entry name" value="WH-like_DNA-bd_sf"/>
</dbReference>
<feature type="domain" description="NrtR DNA-binding winged helix" evidence="2">
    <location>
        <begin position="167"/>
        <end position="224"/>
    </location>
</feature>
<feature type="domain" description="Nudix hydrolase" evidence="1">
    <location>
        <begin position="8"/>
        <end position="103"/>
    </location>
</feature>
<dbReference type="OrthoDB" id="9761969at2"/>
<evidence type="ECO:0000259" key="2">
    <source>
        <dbReference type="Pfam" id="PF21906"/>
    </source>
</evidence>
<dbReference type="AlphaFoldDB" id="A0A0M7A2V7"/>
<organism evidence="3 4">
    <name type="scientific">Roseibium album</name>
    <dbReference type="NCBI Taxonomy" id="311410"/>
    <lineage>
        <taxon>Bacteria</taxon>
        <taxon>Pseudomonadati</taxon>
        <taxon>Pseudomonadota</taxon>
        <taxon>Alphaproteobacteria</taxon>
        <taxon>Hyphomicrobiales</taxon>
        <taxon>Stappiaceae</taxon>
        <taxon>Roseibium</taxon>
    </lineage>
</organism>
<dbReference type="GO" id="GO:0016779">
    <property type="term" value="F:nucleotidyltransferase activity"/>
    <property type="evidence" value="ECO:0007669"/>
    <property type="project" value="UniProtKB-KW"/>
</dbReference>
<dbReference type="SUPFAM" id="SSF46785">
    <property type="entry name" value="Winged helix' DNA-binding domain"/>
    <property type="match status" value="1"/>
</dbReference>
<dbReference type="Proteomes" id="UP000049983">
    <property type="component" value="Unassembled WGS sequence"/>
</dbReference>
<dbReference type="InterPro" id="IPR036390">
    <property type="entry name" value="WH_DNA-bd_sf"/>
</dbReference>
<evidence type="ECO:0000313" key="3">
    <source>
        <dbReference type="EMBL" id="CTQ68063.1"/>
    </source>
</evidence>
<dbReference type="Gene3D" id="3.90.79.10">
    <property type="entry name" value="Nucleoside Triphosphate Pyrophosphohydrolase"/>
    <property type="match status" value="1"/>
</dbReference>
<dbReference type="InterPro" id="IPR000086">
    <property type="entry name" value="NUDIX_hydrolase_dom"/>
</dbReference>
<gene>
    <name evidence="3" type="ORF">LA5096_01663</name>
</gene>
<accession>A0A0M7A2V7</accession>
<sequence length="227" mass="25414">MSYPKPSVAVDLALITVAEGKLHCMLMVRKDANTVGGDWAIPGGFVHMEEAIEDTAKRVLREKVGVIEVYLEQLFTYGAPDRDPRERVISVTHFALVPFENLSRLVKANKELTLAQVHTDWKDNTGGSARALTGTLGELSLAFDHAYILGDVVKRLRGKLDYTSVALELLPPVFTLRQAQEIYEAILDRPLTKPAFRRKLLDRKIIKPTGKRETGSAFRPAELYTRI</sequence>
<dbReference type="Pfam" id="PF00293">
    <property type="entry name" value="NUDIX"/>
    <property type="match status" value="1"/>
</dbReference>